<dbReference type="EMBL" id="CP092866">
    <property type="protein sequence ID" value="UYV67156.1"/>
    <property type="molecule type" value="Genomic_DNA"/>
</dbReference>
<dbReference type="PANTHER" id="PTHR46732:SF8">
    <property type="entry name" value="ATP-DEPENDENT PROTEASE LA (LON) DOMAIN PROTEIN"/>
    <property type="match status" value="1"/>
</dbReference>
<keyword evidence="6" id="KW-0833">Ubl conjugation pathway</keyword>
<dbReference type="Proteomes" id="UP001235939">
    <property type="component" value="Chromosome 04"/>
</dbReference>
<dbReference type="InterPro" id="IPR015947">
    <property type="entry name" value="PUA-like_sf"/>
</dbReference>
<evidence type="ECO:0000313" key="16">
    <source>
        <dbReference type="Proteomes" id="UP001235939"/>
    </source>
</evidence>
<dbReference type="InterPro" id="IPR034750">
    <property type="entry name" value="CULT"/>
</dbReference>
<comment type="pathway">
    <text evidence="2">Protein modification; protein ubiquitination.</text>
</comment>
<gene>
    <name evidence="15" type="ORF">LAZ67_4004135</name>
</gene>
<evidence type="ECO:0000256" key="6">
    <source>
        <dbReference type="ARBA" id="ARBA00022786"/>
    </source>
</evidence>
<keyword evidence="9" id="KW-0539">Nucleus</keyword>
<dbReference type="Pfam" id="PF02190">
    <property type="entry name" value="LON_substr_bdg"/>
    <property type="match status" value="1"/>
</dbReference>
<evidence type="ECO:0000256" key="9">
    <source>
        <dbReference type="ARBA" id="ARBA00023242"/>
    </source>
</evidence>
<evidence type="ECO:0000259" key="13">
    <source>
        <dbReference type="PROSITE" id="PS51787"/>
    </source>
</evidence>
<sequence length="525" mass="59345">MPCAAAPNMEYRLILYPWIRSPYRSPPPDDERVFLDAPYLQAQEVPFLLVVCPDNEGEEGTDEQVIDEAGEGVGGSRHEREETVSYDTTLPTLHQVGSVPSVWSCCINSAAQYLGTDLEELSGRTVLDDGSCQTLPLLALPKVVLVPGQTLPLQLFRPALISMMRHVIQHDRTFGLVNSRVGYCLKLLMCAPEVGYCLKLLMCAPEVEDSSTSSLASVGTTAEVRSYREEHNESFGFSMLRVKAEGRQRFEILETRQQADGMIVAKVRILPEVSLGDAGAGIRLASLDRYRIVGPSTAPAAVCLRRKQVYPMWDGIHWKARRFNFAHYTFWPPWVYQQYDPEELMARIQEELQGWHRRSPDQSTSPTDFSFWVAANLPLDDTMRLNLLAFNCATQRLRCELSILRKYTLLCCQECQLHIANRSDVFAMSREGPQGTYVNPNGYVHETLTVYKARGLVLVGRASTEHSWFPGYAWTIVQCQQCSNHLGWMFHTATEKLKPQTFWGLCRSAMLPGVDGDVERWRPLL</sequence>
<proteinExistence type="inferred from homology"/>
<dbReference type="Gene3D" id="2.30.130.40">
    <property type="entry name" value="LON domain-like"/>
    <property type="match status" value="1"/>
</dbReference>
<evidence type="ECO:0000256" key="1">
    <source>
        <dbReference type="ARBA" id="ARBA00004123"/>
    </source>
</evidence>
<dbReference type="PROSITE" id="PS51787">
    <property type="entry name" value="LON_N"/>
    <property type="match status" value="1"/>
</dbReference>
<evidence type="ECO:0000256" key="10">
    <source>
        <dbReference type="ARBA" id="ARBA00030079"/>
    </source>
</evidence>
<evidence type="ECO:0000256" key="8">
    <source>
        <dbReference type="ARBA" id="ARBA00022843"/>
    </source>
</evidence>
<dbReference type="SMART" id="SM00464">
    <property type="entry name" value="LON"/>
    <property type="match status" value="1"/>
</dbReference>
<dbReference type="Gene3D" id="2.170.150.20">
    <property type="entry name" value="Peptide methionine sulfoxide reductase"/>
    <property type="match status" value="1"/>
</dbReference>
<dbReference type="PANTHER" id="PTHR46732">
    <property type="entry name" value="ATP-DEPENDENT PROTEASE LA (LON) DOMAIN PROTEIN"/>
    <property type="match status" value="1"/>
</dbReference>
<evidence type="ECO:0000256" key="11">
    <source>
        <dbReference type="ARBA" id="ARBA00046075"/>
    </source>
</evidence>
<feature type="domain" description="CULT" evidence="14">
    <location>
        <begin position="407"/>
        <end position="514"/>
    </location>
</feature>
<comment type="similarity">
    <text evidence="3">Belongs to the CRBN family.</text>
</comment>
<dbReference type="PROSITE" id="PS51788">
    <property type="entry name" value="CULT"/>
    <property type="match status" value="1"/>
</dbReference>
<dbReference type="Pfam" id="PF03226">
    <property type="entry name" value="Yippee-Mis18"/>
    <property type="match status" value="1"/>
</dbReference>
<comment type="subunit">
    <text evidence="12">Likely a component of a DCX (DDB1-CUL4-X-box) protein ligase complex. May interact with pic/DDB1.</text>
</comment>
<evidence type="ECO:0000256" key="7">
    <source>
        <dbReference type="ARBA" id="ARBA00022833"/>
    </source>
</evidence>
<organism evidence="15 16">
    <name type="scientific">Cordylochernes scorpioides</name>
    <dbReference type="NCBI Taxonomy" id="51811"/>
    <lineage>
        <taxon>Eukaryota</taxon>
        <taxon>Metazoa</taxon>
        <taxon>Ecdysozoa</taxon>
        <taxon>Arthropoda</taxon>
        <taxon>Chelicerata</taxon>
        <taxon>Arachnida</taxon>
        <taxon>Pseudoscorpiones</taxon>
        <taxon>Cheliferoidea</taxon>
        <taxon>Chernetidae</taxon>
        <taxon>Cordylochernes</taxon>
    </lineage>
</organism>
<keyword evidence="5" id="KW-0479">Metal-binding</keyword>
<evidence type="ECO:0000256" key="3">
    <source>
        <dbReference type="ARBA" id="ARBA00005293"/>
    </source>
</evidence>
<protein>
    <recommendedName>
        <fullName evidence="4">Protein cereblon</fullName>
    </recommendedName>
    <alternativeName>
        <fullName evidence="10">Protein ohgata</fullName>
    </alternativeName>
</protein>
<dbReference type="Gene3D" id="1.20.58.1480">
    <property type="match status" value="1"/>
</dbReference>
<accession>A0ABY6KG30</accession>
<feature type="domain" description="Lon N-terminal" evidence="13">
    <location>
        <begin position="135"/>
        <end position="408"/>
    </location>
</feature>
<keyword evidence="16" id="KW-1185">Reference proteome</keyword>
<evidence type="ECO:0000256" key="4">
    <source>
        <dbReference type="ARBA" id="ARBA00014394"/>
    </source>
</evidence>
<keyword evidence="8" id="KW-0832">Ubl conjugation</keyword>
<dbReference type="InterPro" id="IPR003111">
    <property type="entry name" value="Lon_prtase_N"/>
</dbReference>
<evidence type="ECO:0000313" key="15">
    <source>
        <dbReference type="EMBL" id="UYV67156.1"/>
    </source>
</evidence>
<dbReference type="SUPFAM" id="SSF88697">
    <property type="entry name" value="PUA domain-like"/>
    <property type="match status" value="1"/>
</dbReference>
<dbReference type="CDD" id="cd15777">
    <property type="entry name" value="CRBN_C_like"/>
    <property type="match status" value="1"/>
</dbReference>
<dbReference type="InterPro" id="IPR046336">
    <property type="entry name" value="Lon_prtase_N_sf"/>
</dbReference>
<name>A0ABY6KG30_9ARAC</name>
<reference evidence="15 16" key="1">
    <citation type="submission" date="2022-01" db="EMBL/GenBank/DDBJ databases">
        <title>A chromosomal length assembly of Cordylochernes scorpioides.</title>
        <authorList>
            <person name="Zeh D."/>
            <person name="Zeh J."/>
        </authorList>
    </citation>
    <scope>NUCLEOTIDE SEQUENCE [LARGE SCALE GENOMIC DNA]</scope>
    <source>
        <strain evidence="15">IN4F17</strain>
        <tissue evidence="15">Whole Body</tissue>
    </source>
</reference>
<evidence type="ECO:0000256" key="12">
    <source>
        <dbReference type="ARBA" id="ARBA00046796"/>
    </source>
</evidence>
<keyword evidence="7" id="KW-0862">Zinc</keyword>
<evidence type="ECO:0000256" key="2">
    <source>
        <dbReference type="ARBA" id="ARBA00004906"/>
    </source>
</evidence>
<evidence type="ECO:0000259" key="14">
    <source>
        <dbReference type="PROSITE" id="PS51788"/>
    </source>
</evidence>
<evidence type="ECO:0000256" key="5">
    <source>
        <dbReference type="ARBA" id="ARBA00022723"/>
    </source>
</evidence>
<comment type="subcellular location">
    <subcellularLocation>
        <location evidence="1">Nucleus</location>
    </subcellularLocation>
</comment>
<dbReference type="InterPro" id="IPR004910">
    <property type="entry name" value="Yippee/Mis18/Cereblon"/>
</dbReference>
<comment type="function">
    <text evidence="11">Substrate recognition component of a DCX (DDB1-CUL4-X-box) E3 protein ligase complex that mediates the ubiquitination and subsequent proteasomal degradation of target proteins. Has an essential role in mediating growth by negatively regulating insulin signaling. It also has a role in maintaining presynaptic function in the neuromuscular junction synapses of third-instar larvae.</text>
</comment>